<keyword evidence="4" id="KW-1185">Reference proteome</keyword>
<dbReference type="InterPro" id="IPR013656">
    <property type="entry name" value="PAS_4"/>
</dbReference>
<dbReference type="InterPro" id="IPR036457">
    <property type="entry name" value="PPM-type-like_dom_sf"/>
</dbReference>
<protein>
    <recommendedName>
        <fullName evidence="2">PAS domain-containing protein</fullName>
    </recommendedName>
</protein>
<dbReference type="InterPro" id="IPR029016">
    <property type="entry name" value="GAF-like_dom_sf"/>
</dbReference>
<dbReference type="SMART" id="SM00331">
    <property type="entry name" value="PP2C_SIG"/>
    <property type="match status" value="1"/>
</dbReference>
<evidence type="ECO:0000256" key="1">
    <source>
        <dbReference type="ARBA" id="ARBA00022801"/>
    </source>
</evidence>
<dbReference type="Pfam" id="PF13581">
    <property type="entry name" value="HATPase_c_2"/>
    <property type="match status" value="1"/>
</dbReference>
<dbReference type="SMART" id="SM00065">
    <property type="entry name" value="GAF"/>
    <property type="match status" value="1"/>
</dbReference>
<dbReference type="Gene3D" id="3.30.565.10">
    <property type="entry name" value="Histidine kinase-like ATPase, C-terminal domain"/>
    <property type="match status" value="1"/>
</dbReference>
<evidence type="ECO:0000259" key="2">
    <source>
        <dbReference type="PROSITE" id="PS50112"/>
    </source>
</evidence>
<dbReference type="Pfam" id="PF07228">
    <property type="entry name" value="SpoIIE"/>
    <property type="match status" value="1"/>
</dbReference>
<sequence>MSDLDTGSGAGSAYCDAGAALAVVGPSGTVTRWTDAARELLGYRAQEVLGRSAESLLASPHEVGHGFRREWSGRVALRRRDGRTVDLRLKVCALPGQDGAVDWLVSVIGPEAARAMSVAENCPFPMAVWDSELRMAWLNRALAEAYGGSPGDRLGRVLEHSPLYADTDAVRAALQEVLDSGEPVIGRELDQLDRRWRRTYALSVFPVEDARDGRPGVCSLNVDVTSSRRARERITLLSRAGTRIGTTLDIMQTAQDLTDVMVPVLADYATVDLLDAADLSERPLARLGVAGDGRIPAFHRCGLASIHEGVPESVWSRGDPVLVPPNSPFLDVLTSGRSYLEPVLDASPGSWLDHDPRRRERVVTLGMHSLMILPLHARGEILGVTLLVRTENPVPFDENDRLVAEELVSRAALSLDNARRYAREHTAALALQRDLLPSHPSGGSAVDVVWRYLPSDQRGGVGGDWFDVIPLSSARVALVVGDVVGHGINAAATMGRIRTATMTLAALDLPPAEVLANLDDLLARLGADSVDSKAMPPMIMGATCLYVVYDPIGRRCTAARAGHPPPALVDPSGAVTLLDVPPGAPLGVGTRTFETVEYELSEGSTLVLYTDGLVETHDHDIDFGLDRLCRALGERPGAPLEELCSAAVATIPAGEQSDDVAVLLARPHSLDPDQVREWETAADAAAVGGLRAAAVRTLMEWGLERLVPAGEQIVGELLANAVLHAAGPVRLRLIRDRVLVCEVLDHSLNVLRAGSAGPTDEGGRGVTIVAALASRFGSRWTPNGKCVWAELPLPP</sequence>
<dbReference type="InterPro" id="IPR035965">
    <property type="entry name" value="PAS-like_dom_sf"/>
</dbReference>
<name>A0ABP7K3A5_9ACTN</name>
<dbReference type="InterPro" id="IPR000014">
    <property type="entry name" value="PAS"/>
</dbReference>
<proteinExistence type="predicted"/>
<evidence type="ECO:0000313" key="4">
    <source>
        <dbReference type="Proteomes" id="UP001501563"/>
    </source>
</evidence>
<dbReference type="SUPFAM" id="SSF55785">
    <property type="entry name" value="PYP-like sensor domain (PAS domain)"/>
    <property type="match status" value="2"/>
</dbReference>
<dbReference type="CDD" id="cd00130">
    <property type="entry name" value="PAS"/>
    <property type="match status" value="2"/>
</dbReference>
<dbReference type="RefSeq" id="WP_345548125.1">
    <property type="nucleotide sequence ID" value="NZ_BAAAZA010000006.1"/>
</dbReference>
<dbReference type="EMBL" id="BAAAZA010000006">
    <property type="protein sequence ID" value="GAA3861854.1"/>
    <property type="molecule type" value="Genomic_DNA"/>
</dbReference>
<dbReference type="Proteomes" id="UP001501563">
    <property type="component" value="Unassembled WGS sequence"/>
</dbReference>
<dbReference type="Gene3D" id="3.30.450.20">
    <property type="entry name" value="PAS domain"/>
    <property type="match status" value="2"/>
</dbReference>
<dbReference type="Pfam" id="PF01590">
    <property type="entry name" value="GAF"/>
    <property type="match status" value="1"/>
</dbReference>
<feature type="domain" description="PAS" evidence="2">
    <location>
        <begin position="21"/>
        <end position="52"/>
    </location>
</feature>
<reference evidence="4" key="1">
    <citation type="journal article" date="2019" name="Int. J. Syst. Evol. Microbiol.">
        <title>The Global Catalogue of Microorganisms (GCM) 10K type strain sequencing project: providing services to taxonomists for standard genome sequencing and annotation.</title>
        <authorList>
            <consortium name="The Broad Institute Genomics Platform"/>
            <consortium name="The Broad Institute Genome Sequencing Center for Infectious Disease"/>
            <person name="Wu L."/>
            <person name="Ma J."/>
        </authorList>
    </citation>
    <scope>NUCLEOTIDE SEQUENCE [LARGE SCALE GENOMIC DNA]</scope>
    <source>
        <strain evidence="4">JCM 16578</strain>
    </source>
</reference>
<dbReference type="NCBIfam" id="TIGR00229">
    <property type="entry name" value="sensory_box"/>
    <property type="match status" value="1"/>
</dbReference>
<dbReference type="SUPFAM" id="SSF81606">
    <property type="entry name" value="PP2C-like"/>
    <property type="match status" value="1"/>
</dbReference>
<evidence type="ECO:0000313" key="3">
    <source>
        <dbReference type="EMBL" id="GAA3861854.1"/>
    </source>
</evidence>
<dbReference type="PROSITE" id="PS50112">
    <property type="entry name" value="PAS"/>
    <property type="match status" value="1"/>
</dbReference>
<dbReference type="Gene3D" id="3.60.40.10">
    <property type="entry name" value="PPM-type phosphatase domain"/>
    <property type="match status" value="1"/>
</dbReference>
<dbReference type="SMART" id="SM00091">
    <property type="entry name" value="PAS"/>
    <property type="match status" value="2"/>
</dbReference>
<dbReference type="CDD" id="cd16936">
    <property type="entry name" value="HATPase_RsbW-like"/>
    <property type="match status" value="1"/>
</dbReference>
<dbReference type="InterPro" id="IPR001932">
    <property type="entry name" value="PPM-type_phosphatase-like_dom"/>
</dbReference>
<dbReference type="Gene3D" id="3.30.450.40">
    <property type="match status" value="1"/>
</dbReference>
<dbReference type="PANTHER" id="PTHR43156:SF2">
    <property type="entry name" value="STAGE II SPORULATION PROTEIN E"/>
    <property type="match status" value="1"/>
</dbReference>
<dbReference type="InterPro" id="IPR003594">
    <property type="entry name" value="HATPase_dom"/>
</dbReference>
<keyword evidence="1" id="KW-0378">Hydrolase</keyword>
<comment type="caution">
    <text evidence="3">The sequence shown here is derived from an EMBL/GenBank/DDBJ whole genome shotgun (WGS) entry which is preliminary data.</text>
</comment>
<dbReference type="InterPro" id="IPR003018">
    <property type="entry name" value="GAF"/>
</dbReference>
<gene>
    <name evidence="3" type="ORF">GCM10022207_27010</name>
</gene>
<dbReference type="InterPro" id="IPR036890">
    <property type="entry name" value="HATPase_C_sf"/>
</dbReference>
<dbReference type="SUPFAM" id="SSF55781">
    <property type="entry name" value="GAF domain-like"/>
    <property type="match status" value="1"/>
</dbReference>
<organism evidence="3 4">
    <name type="scientific">Streptomyces lannensis</name>
    <dbReference type="NCBI Taxonomy" id="766498"/>
    <lineage>
        <taxon>Bacteria</taxon>
        <taxon>Bacillati</taxon>
        <taxon>Actinomycetota</taxon>
        <taxon>Actinomycetes</taxon>
        <taxon>Kitasatosporales</taxon>
        <taxon>Streptomycetaceae</taxon>
        <taxon>Streptomyces</taxon>
    </lineage>
</organism>
<dbReference type="Pfam" id="PF13426">
    <property type="entry name" value="PAS_9"/>
    <property type="match status" value="1"/>
</dbReference>
<dbReference type="Pfam" id="PF08448">
    <property type="entry name" value="PAS_4"/>
    <property type="match status" value="1"/>
</dbReference>
<dbReference type="InterPro" id="IPR052016">
    <property type="entry name" value="Bact_Sigma-Reg"/>
</dbReference>
<accession>A0ABP7K3A5</accession>
<dbReference type="PANTHER" id="PTHR43156">
    <property type="entry name" value="STAGE II SPORULATION PROTEIN E-RELATED"/>
    <property type="match status" value="1"/>
</dbReference>